<dbReference type="SMART" id="SM00507">
    <property type="entry name" value="HNHc"/>
    <property type="match status" value="1"/>
</dbReference>
<protein>
    <recommendedName>
        <fullName evidence="4">Putative HNH nuclease YajD</fullName>
    </recommendedName>
</protein>
<dbReference type="PATRIC" id="fig|1423779.3.peg.1602"/>
<evidence type="ECO:0000256" key="1">
    <source>
        <dbReference type="ARBA" id="ARBA00022722"/>
    </source>
</evidence>
<evidence type="ECO:0000259" key="5">
    <source>
        <dbReference type="SMART" id="SM00507"/>
    </source>
</evidence>
<proteinExistence type="inferred from homology"/>
<dbReference type="CDD" id="cd00085">
    <property type="entry name" value="HNHc"/>
    <property type="match status" value="1"/>
</dbReference>
<dbReference type="Proteomes" id="UP000050973">
    <property type="component" value="Unassembled WGS sequence"/>
</dbReference>
<dbReference type="GO" id="GO:0016787">
    <property type="term" value="F:hydrolase activity"/>
    <property type="evidence" value="ECO:0007669"/>
    <property type="project" value="UniProtKB-KW"/>
</dbReference>
<dbReference type="Pfam" id="PF01844">
    <property type="entry name" value="HNH"/>
    <property type="match status" value="1"/>
</dbReference>
<organism evidence="6 7">
    <name type="scientific">Limosilactobacillus oris DSM 4864</name>
    <dbReference type="NCBI Taxonomy" id="1423779"/>
    <lineage>
        <taxon>Bacteria</taxon>
        <taxon>Bacillati</taxon>
        <taxon>Bacillota</taxon>
        <taxon>Bacilli</taxon>
        <taxon>Lactobacillales</taxon>
        <taxon>Lactobacillaceae</taxon>
        <taxon>Limosilactobacillus</taxon>
    </lineage>
</organism>
<evidence type="ECO:0000256" key="4">
    <source>
        <dbReference type="ARBA" id="ARBA00040194"/>
    </source>
</evidence>
<dbReference type="AlphaFoldDB" id="A0A0R1WIM7"/>
<accession>A0A0R1WIM7</accession>
<dbReference type="InterPro" id="IPR003615">
    <property type="entry name" value="HNH_nuc"/>
</dbReference>
<evidence type="ECO:0000256" key="3">
    <source>
        <dbReference type="ARBA" id="ARBA00038412"/>
    </source>
</evidence>
<evidence type="ECO:0000256" key="2">
    <source>
        <dbReference type="ARBA" id="ARBA00022801"/>
    </source>
</evidence>
<dbReference type="GO" id="GO:0004519">
    <property type="term" value="F:endonuclease activity"/>
    <property type="evidence" value="ECO:0007669"/>
    <property type="project" value="UniProtKB-KW"/>
</dbReference>
<dbReference type="Gene3D" id="1.10.30.50">
    <property type="match status" value="1"/>
</dbReference>
<name>A0A0R1WIM7_9LACO</name>
<keyword evidence="1" id="KW-0540">Nuclease</keyword>
<dbReference type="GO" id="GO:0003676">
    <property type="term" value="F:nucleic acid binding"/>
    <property type="evidence" value="ECO:0007669"/>
    <property type="project" value="InterPro"/>
</dbReference>
<keyword evidence="2" id="KW-0378">Hydrolase</keyword>
<dbReference type="GO" id="GO:0008270">
    <property type="term" value="F:zinc ion binding"/>
    <property type="evidence" value="ECO:0007669"/>
    <property type="project" value="InterPro"/>
</dbReference>
<comment type="caution">
    <text evidence="6">The sequence shown here is derived from an EMBL/GenBank/DDBJ whole genome shotgun (WGS) entry which is preliminary data.</text>
</comment>
<dbReference type="PANTHER" id="PTHR41286:SF1">
    <property type="entry name" value="HNH NUCLEASE YAJD-RELATED"/>
    <property type="match status" value="1"/>
</dbReference>
<dbReference type="PANTHER" id="PTHR41286">
    <property type="entry name" value="HNH NUCLEASE YAJD-RELATED"/>
    <property type="match status" value="1"/>
</dbReference>
<evidence type="ECO:0000313" key="6">
    <source>
        <dbReference type="EMBL" id="KRM16132.1"/>
    </source>
</evidence>
<gene>
    <name evidence="6" type="ORF">FC49_GL001546</name>
</gene>
<sequence>MRNTKQYGLVSSWQEHQMLIRAQYTYEKLHSKNKPAYSKSVPAFSLDNSKRRCGEMPRVRRCRYPGCHAMVQLPAHYCKQHYEHEAGYQANRQRWARSHNQQYQHKYNAQTRNRNATKHDQYQFYRSRQWQRLREQALERDHYICQYCGQPNSNTVDHIVPIEYDGALKDSLDNLATICRQCRRLKTDWEHSWYGTGIDNRRKRVAELHDVLSIKYLMNKDNGS</sequence>
<feature type="domain" description="HNH nuclease" evidence="5">
    <location>
        <begin position="132"/>
        <end position="184"/>
    </location>
</feature>
<comment type="similarity">
    <text evidence="3">Belongs to the HNH nuclease family.</text>
</comment>
<dbReference type="InterPro" id="IPR002711">
    <property type="entry name" value="HNH"/>
</dbReference>
<reference evidence="6 7" key="1">
    <citation type="journal article" date="2015" name="Genome Announc.">
        <title>Expanding the biotechnology potential of lactobacilli through comparative genomics of 213 strains and associated genera.</title>
        <authorList>
            <person name="Sun Z."/>
            <person name="Harris H.M."/>
            <person name="McCann A."/>
            <person name="Guo C."/>
            <person name="Argimon S."/>
            <person name="Zhang W."/>
            <person name="Yang X."/>
            <person name="Jeffery I.B."/>
            <person name="Cooney J.C."/>
            <person name="Kagawa T.F."/>
            <person name="Liu W."/>
            <person name="Song Y."/>
            <person name="Salvetti E."/>
            <person name="Wrobel A."/>
            <person name="Rasinkangas P."/>
            <person name="Parkhill J."/>
            <person name="Rea M.C."/>
            <person name="O'Sullivan O."/>
            <person name="Ritari J."/>
            <person name="Douillard F.P."/>
            <person name="Paul Ross R."/>
            <person name="Yang R."/>
            <person name="Briner A.E."/>
            <person name="Felis G.E."/>
            <person name="de Vos W.M."/>
            <person name="Barrangou R."/>
            <person name="Klaenhammer T.R."/>
            <person name="Caufield P.W."/>
            <person name="Cui Y."/>
            <person name="Zhang H."/>
            <person name="O'Toole P.W."/>
        </authorList>
    </citation>
    <scope>NUCLEOTIDE SEQUENCE [LARGE SCALE GENOMIC DNA]</scope>
    <source>
        <strain evidence="6 7">DSM 4864</strain>
    </source>
</reference>
<keyword evidence="6" id="KW-0255">Endonuclease</keyword>
<dbReference type="GO" id="GO:0005829">
    <property type="term" value="C:cytosol"/>
    <property type="evidence" value="ECO:0007669"/>
    <property type="project" value="TreeGrafter"/>
</dbReference>
<evidence type="ECO:0000313" key="7">
    <source>
        <dbReference type="Proteomes" id="UP000050973"/>
    </source>
</evidence>
<dbReference type="EMBL" id="AZGE01000005">
    <property type="protein sequence ID" value="KRM16132.1"/>
    <property type="molecule type" value="Genomic_DNA"/>
</dbReference>